<dbReference type="GeneID" id="37016648"/>
<gene>
    <name evidence="10" type="ORF">BCV69DRAFT_312259</name>
</gene>
<reference evidence="10 11" key="1">
    <citation type="journal article" date="2018" name="Mol. Biol. Evol.">
        <title>Broad Genomic Sampling Reveals a Smut Pathogenic Ancestry of the Fungal Clade Ustilaginomycotina.</title>
        <authorList>
            <person name="Kijpornyongpan T."/>
            <person name="Mondo S.J."/>
            <person name="Barry K."/>
            <person name="Sandor L."/>
            <person name="Lee J."/>
            <person name="Lipzen A."/>
            <person name="Pangilinan J."/>
            <person name="LaButti K."/>
            <person name="Hainaut M."/>
            <person name="Henrissat B."/>
            <person name="Grigoriev I.V."/>
            <person name="Spatafora J.W."/>
            <person name="Aime M.C."/>
        </authorList>
    </citation>
    <scope>NUCLEOTIDE SEQUENCE [LARGE SCALE GENOMIC DNA]</scope>
    <source>
        <strain evidence="10 11">MCA 4718</strain>
    </source>
</reference>
<keyword evidence="7 9" id="KW-1133">Transmembrane helix</keyword>
<dbReference type="PANTHER" id="PTHR48164">
    <property type="entry name" value="DOLICHYL-DIPHOSPHOOLIGOSACCHARIDE--PROTEIN GLYCOSYLTRANSFERASE SUBUNIT 4"/>
    <property type="match status" value="1"/>
</dbReference>
<evidence type="ECO:0000256" key="2">
    <source>
        <dbReference type="ARBA" id="ARBA00007685"/>
    </source>
</evidence>
<feature type="transmembrane region" description="Helical" evidence="9">
    <location>
        <begin position="40"/>
        <end position="58"/>
    </location>
</feature>
<comment type="similarity">
    <text evidence="2">Belongs to the OST4 family.</text>
</comment>
<keyword evidence="6" id="KW-0735">Signal-anchor</keyword>
<evidence type="ECO:0000313" key="10">
    <source>
        <dbReference type="EMBL" id="PWN20982.1"/>
    </source>
</evidence>
<dbReference type="InterPro" id="IPR051307">
    <property type="entry name" value="OST4"/>
</dbReference>
<keyword evidence="4 9" id="KW-0812">Transmembrane</keyword>
<dbReference type="GO" id="GO:0008250">
    <property type="term" value="C:oligosaccharyltransferase complex"/>
    <property type="evidence" value="ECO:0007669"/>
    <property type="project" value="TreeGrafter"/>
</dbReference>
<dbReference type="InterPro" id="IPR036330">
    <property type="entry name" value="Ost4p_sf"/>
</dbReference>
<evidence type="ECO:0000313" key="11">
    <source>
        <dbReference type="Proteomes" id="UP000245942"/>
    </source>
</evidence>
<proteinExistence type="inferred from homology"/>
<keyword evidence="8 9" id="KW-0472">Membrane</keyword>
<evidence type="ECO:0000256" key="3">
    <source>
        <dbReference type="ARBA" id="ARBA00017662"/>
    </source>
</evidence>
<dbReference type="GO" id="GO:0018279">
    <property type="term" value="P:protein N-linked glycosylation via asparagine"/>
    <property type="evidence" value="ECO:0007669"/>
    <property type="project" value="TreeGrafter"/>
</dbReference>
<dbReference type="InterPro" id="IPR018943">
    <property type="entry name" value="Oligosaccaryltransferase"/>
</dbReference>
<evidence type="ECO:0000256" key="1">
    <source>
        <dbReference type="ARBA" id="ARBA00004643"/>
    </source>
</evidence>
<evidence type="ECO:0000256" key="5">
    <source>
        <dbReference type="ARBA" id="ARBA00022824"/>
    </source>
</evidence>
<dbReference type="AlphaFoldDB" id="A0A316U715"/>
<dbReference type="Proteomes" id="UP000245942">
    <property type="component" value="Unassembled WGS sequence"/>
</dbReference>
<name>A0A316U715_9BASI</name>
<dbReference type="Pfam" id="PF10215">
    <property type="entry name" value="Ost4"/>
    <property type="match status" value="1"/>
</dbReference>
<keyword evidence="11" id="KW-1185">Reference proteome</keyword>
<dbReference type="SUPFAM" id="SSF103464">
    <property type="entry name" value="Oligosaccharyltransferase subunit ost4p"/>
    <property type="match status" value="1"/>
</dbReference>
<accession>A0A316U715</accession>
<evidence type="ECO:0000256" key="7">
    <source>
        <dbReference type="ARBA" id="ARBA00022989"/>
    </source>
</evidence>
<dbReference type="OrthoDB" id="3364250at2759"/>
<dbReference type="RefSeq" id="XP_025348142.1">
    <property type="nucleotide sequence ID" value="XM_025494914.1"/>
</dbReference>
<dbReference type="EMBL" id="KZ819326">
    <property type="protein sequence ID" value="PWN20982.1"/>
    <property type="molecule type" value="Genomic_DNA"/>
</dbReference>
<evidence type="ECO:0000256" key="4">
    <source>
        <dbReference type="ARBA" id="ARBA00022692"/>
    </source>
</evidence>
<keyword evidence="5" id="KW-0256">Endoplasmic reticulum</keyword>
<evidence type="ECO:0000256" key="8">
    <source>
        <dbReference type="ARBA" id="ARBA00023136"/>
    </source>
</evidence>
<evidence type="ECO:0000256" key="9">
    <source>
        <dbReference type="SAM" id="Phobius"/>
    </source>
</evidence>
<organism evidence="10 11">
    <name type="scientific">Pseudomicrostroma glucosiphilum</name>
    <dbReference type="NCBI Taxonomy" id="1684307"/>
    <lineage>
        <taxon>Eukaryota</taxon>
        <taxon>Fungi</taxon>
        <taxon>Dikarya</taxon>
        <taxon>Basidiomycota</taxon>
        <taxon>Ustilaginomycotina</taxon>
        <taxon>Exobasidiomycetes</taxon>
        <taxon>Microstromatales</taxon>
        <taxon>Microstromatales incertae sedis</taxon>
        <taxon>Pseudomicrostroma</taxon>
    </lineage>
</organism>
<dbReference type="PANTHER" id="PTHR48164:SF1">
    <property type="entry name" value="DOLICHYL-DIPHOSPHOOLIGOSACCHARIDE--PROTEIN GLYCOSYLTRANSFERASE SUBUNIT 4"/>
    <property type="match status" value="1"/>
</dbReference>
<protein>
    <recommendedName>
        <fullName evidence="3">Dolichyl-diphosphooligosaccharide--protein glycosyltransferase subunit 4</fullName>
    </recommendedName>
</protein>
<evidence type="ECO:0000256" key="6">
    <source>
        <dbReference type="ARBA" id="ARBA00022968"/>
    </source>
</evidence>
<sequence>MADIQHRSLILMCFRHPADLSPSPLVHALSMITDVQLSALANWLGSLTMVLIVVYHAVGANAKRTDKTTARAMAGEEEVSD</sequence>
<comment type="subcellular location">
    <subcellularLocation>
        <location evidence="1">Endoplasmic reticulum membrane</location>
        <topology evidence="1">Single-pass type III membrane protein</topology>
    </subcellularLocation>
</comment>